<protein>
    <submittedName>
        <fullName evidence="1">Virus tail fibre assembly protein, lambda gpK</fullName>
    </submittedName>
</protein>
<dbReference type="Proteomes" id="UP000094844">
    <property type="component" value="Unassembled WGS sequence"/>
</dbReference>
<evidence type="ECO:0000313" key="2">
    <source>
        <dbReference type="Proteomes" id="UP000094844"/>
    </source>
</evidence>
<dbReference type="RefSeq" id="WP_004092407.1">
    <property type="nucleotide sequence ID" value="NZ_CP066284.1"/>
</dbReference>
<gene>
    <name evidence="1" type="ORF">BN1044_00310</name>
</gene>
<name>A0A1C6YVG7_HAFAL</name>
<dbReference type="AlphaFoldDB" id="A0A1C6YVG7"/>
<dbReference type="OrthoDB" id="8596093at2"/>
<dbReference type="PANTHER" id="PTHR34413">
    <property type="entry name" value="PROPHAGE TAIL FIBER ASSEMBLY PROTEIN HOMOLOG TFAE-RELATED-RELATED"/>
    <property type="match status" value="1"/>
</dbReference>
<dbReference type="PANTHER" id="PTHR34413:SF2">
    <property type="entry name" value="PROPHAGE TAIL FIBER ASSEMBLY PROTEIN HOMOLOG TFAE-RELATED"/>
    <property type="match status" value="1"/>
</dbReference>
<proteinExistence type="predicted"/>
<dbReference type="EMBL" id="FMIQ01000006">
    <property type="protein sequence ID" value="SCM50862.1"/>
    <property type="molecule type" value="Genomic_DNA"/>
</dbReference>
<sequence length="65" mass="7315">MVIESLMAEANQKIAPLQAALDVGMATDEELAKLKVWETYFVLPSRVDVSKAPDVEWPEKTRRVV</sequence>
<dbReference type="InterPro" id="IPR051220">
    <property type="entry name" value="TFA_Chaperone"/>
</dbReference>
<accession>A0A1C6YVG7</accession>
<dbReference type="Pfam" id="PF02413">
    <property type="entry name" value="Caudo_TAP"/>
    <property type="match status" value="1"/>
</dbReference>
<evidence type="ECO:0000313" key="1">
    <source>
        <dbReference type="EMBL" id="SCM50862.1"/>
    </source>
</evidence>
<organism evidence="1 2">
    <name type="scientific">Hafnia alvei</name>
    <dbReference type="NCBI Taxonomy" id="569"/>
    <lineage>
        <taxon>Bacteria</taxon>
        <taxon>Pseudomonadati</taxon>
        <taxon>Pseudomonadota</taxon>
        <taxon>Gammaproteobacteria</taxon>
        <taxon>Enterobacterales</taxon>
        <taxon>Hafniaceae</taxon>
        <taxon>Hafnia</taxon>
    </lineage>
</organism>
<reference evidence="1 2" key="1">
    <citation type="submission" date="2016-09" db="EMBL/GenBank/DDBJ databases">
        <authorList>
            <person name="Capua I."/>
            <person name="De Benedictis P."/>
            <person name="Joannis T."/>
            <person name="Lombin L.H."/>
            <person name="Cattoli G."/>
        </authorList>
    </citation>
    <scope>NUCLEOTIDE SEQUENCE [LARGE SCALE GENOMIC DNA]</scope>
    <source>
        <strain evidence="1 2">GB001</strain>
    </source>
</reference>
<dbReference type="InterPro" id="IPR003458">
    <property type="entry name" value="Phage_T4_Gp38_tail_assem"/>
</dbReference>